<dbReference type="Gene3D" id="3.60.10.10">
    <property type="entry name" value="Endonuclease/exonuclease/phosphatase"/>
    <property type="match status" value="1"/>
</dbReference>
<dbReference type="InterPro" id="IPR037493">
    <property type="entry name" value="ExoIII-like"/>
</dbReference>
<dbReference type="InterPro" id="IPR020847">
    <property type="entry name" value="AP_endonuclease_F1_BS"/>
</dbReference>
<evidence type="ECO:0000256" key="4">
    <source>
        <dbReference type="ARBA" id="ARBA00022723"/>
    </source>
</evidence>
<dbReference type="EMBL" id="JABURY010000003">
    <property type="protein sequence ID" value="MBC9129763.1"/>
    <property type="molecule type" value="Genomic_DNA"/>
</dbReference>
<organism evidence="8 9">
    <name type="scientific">Frischella japonica</name>
    <dbReference type="NCBI Taxonomy" id="2741544"/>
    <lineage>
        <taxon>Bacteria</taxon>
        <taxon>Pseudomonadati</taxon>
        <taxon>Pseudomonadota</taxon>
        <taxon>Gammaproteobacteria</taxon>
        <taxon>Orbales</taxon>
        <taxon>Orbaceae</taxon>
        <taxon>Frischella</taxon>
    </lineage>
</organism>
<evidence type="ECO:0000256" key="2">
    <source>
        <dbReference type="ARBA" id="ARBA00001946"/>
    </source>
</evidence>
<evidence type="ECO:0000259" key="7">
    <source>
        <dbReference type="Pfam" id="PF03372"/>
    </source>
</evidence>
<dbReference type="InterPro" id="IPR005135">
    <property type="entry name" value="Endo/exonuclease/phosphatase"/>
</dbReference>
<evidence type="ECO:0000313" key="9">
    <source>
        <dbReference type="Proteomes" id="UP000651208"/>
    </source>
</evidence>
<evidence type="ECO:0000256" key="1">
    <source>
        <dbReference type="ARBA" id="ARBA00001936"/>
    </source>
</evidence>
<dbReference type="SUPFAM" id="SSF56219">
    <property type="entry name" value="DNase I-like"/>
    <property type="match status" value="1"/>
</dbReference>
<dbReference type="NCBIfam" id="TIGR00195">
    <property type="entry name" value="exoDNase_III"/>
    <property type="match status" value="1"/>
</dbReference>
<proteinExistence type="inferred from homology"/>
<comment type="similarity">
    <text evidence="3">Belongs to the DNA repair enzymes AP/ExoA family.</text>
</comment>
<dbReference type="RefSeq" id="WP_187754233.1">
    <property type="nucleotide sequence ID" value="NZ_JABURY010000003.1"/>
</dbReference>
<evidence type="ECO:0000256" key="3">
    <source>
        <dbReference type="ARBA" id="ARBA00007092"/>
    </source>
</evidence>
<evidence type="ECO:0000313" key="8">
    <source>
        <dbReference type="EMBL" id="MBC9129763.1"/>
    </source>
</evidence>
<feature type="domain" description="Endonuclease/exonuclease/phosphatase" evidence="7">
    <location>
        <begin position="4"/>
        <end position="258"/>
    </location>
</feature>
<dbReference type="PANTHER" id="PTHR43250">
    <property type="entry name" value="EXODEOXYRIBONUCLEASE III"/>
    <property type="match status" value="1"/>
</dbReference>
<dbReference type="GO" id="GO:0008311">
    <property type="term" value="F:double-stranded DNA 3'-5' DNA exonuclease activity"/>
    <property type="evidence" value="ECO:0007669"/>
    <property type="project" value="UniProtKB-EC"/>
</dbReference>
<keyword evidence="6" id="KW-0460">Magnesium</keyword>
<comment type="cofactor">
    <cofactor evidence="2">
        <name>Mg(2+)</name>
        <dbReference type="ChEBI" id="CHEBI:18420"/>
    </cofactor>
</comment>
<keyword evidence="5 8" id="KW-0378">Hydrolase</keyword>
<comment type="caution">
    <text evidence="8">The sequence shown here is derived from an EMBL/GenBank/DDBJ whole genome shotgun (WGS) entry which is preliminary data.</text>
</comment>
<dbReference type="PANTHER" id="PTHR43250:SF2">
    <property type="entry name" value="EXODEOXYRIBONUCLEASE III"/>
    <property type="match status" value="1"/>
</dbReference>
<evidence type="ECO:0000256" key="5">
    <source>
        <dbReference type="ARBA" id="ARBA00022801"/>
    </source>
</evidence>
<gene>
    <name evidence="8" type="primary">xthA</name>
    <name evidence="8" type="ORF">FcAc13_00375</name>
</gene>
<dbReference type="InterPro" id="IPR036691">
    <property type="entry name" value="Endo/exonu/phosph_ase_sf"/>
</dbReference>
<dbReference type="InterPro" id="IPR004808">
    <property type="entry name" value="AP_endonuc_1"/>
</dbReference>
<dbReference type="InterPro" id="IPR020848">
    <property type="entry name" value="AP_endonuclease_F1_CS"/>
</dbReference>
<comment type="cofactor">
    <cofactor evidence="1">
        <name>Mn(2+)</name>
        <dbReference type="ChEBI" id="CHEBI:29035"/>
    </cofactor>
</comment>
<dbReference type="PROSITE" id="PS00728">
    <property type="entry name" value="AP_NUCLEASE_F1_3"/>
    <property type="match status" value="1"/>
</dbReference>
<dbReference type="CDD" id="cd09086">
    <property type="entry name" value="ExoIII-like_AP-endo"/>
    <property type="match status" value="1"/>
</dbReference>
<evidence type="ECO:0000256" key="6">
    <source>
        <dbReference type="ARBA" id="ARBA00022842"/>
    </source>
</evidence>
<keyword evidence="9" id="KW-1185">Reference proteome</keyword>
<dbReference type="PROSITE" id="PS51435">
    <property type="entry name" value="AP_NUCLEASE_F1_4"/>
    <property type="match status" value="1"/>
</dbReference>
<keyword evidence="4" id="KW-0479">Metal-binding</keyword>
<dbReference type="NCBIfam" id="TIGR00633">
    <property type="entry name" value="xth"/>
    <property type="match status" value="1"/>
</dbReference>
<accession>A0ABR7QU68</accession>
<reference evidence="8 9" key="1">
    <citation type="submission" date="2020-06" db="EMBL/GenBank/DDBJ databases">
        <title>Frischella cerana isolated from Apis cerana gut homogenate.</title>
        <authorList>
            <person name="Wolter L.A."/>
            <person name="Suenami S."/>
            <person name="Miyazaki R."/>
        </authorList>
    </citation>
    <scope>NUCLEOTIDE SEQUENCE [LARGE SCALE GENOMIC DNA]</scope>
    <source>
        <strain evidence="8 9">Ac13</strain>
    </source>
</reference>
<protein>
    <submittedName>
        <fullName evidence="8">Exodeoxyribonuclease III</fullName>
        <ecNumber evidence="8">3.1.11.2</ecNumber>
    </submittedName>
</protein>
<dbReference type="NCBIfam" id="NF008733">
    <property type="entry name" value="PRK11756.1"/>
    <property type="match status" value="1"/>
</dbReference>
<dbReference type="PROSITE" id="PS00726">
    <property type="entry name" value="AP_NUCLEASE_F1_1"/>
    <property type="match status" value="1"/>
</dbReference>
<dbReference type="EC" id="3.1.11.2" evidence="8"/>
<sequence length="267" mass="30975">MKFISFNINSLRARIHQLEAIINKYQPDVIGLQETKVHNELFPIAELEHLGYHMYYHGQKSHYGVALLTKQVANTVRYGLPTDTDDAQCRLIEIKIPSKLGEITIINGYFPQGDNREHPIKFPTKQKFYQDLFDYLQTAALNQQLTIIMGDMNISPTDLDIGLSEESKKRWLKTGKCSFLPEERQWMAQIFQLGFVDTFRSQNPLNKQYSWFDYRSRGFDTNTGLRIDLILASQQLTQYCINTGIDLEIRGMDKPSDHAPIWAEFDC</sequence>
<name>A0ABR7QU68_9GAMM</name>
<dbReference type="Pfam" id="PF03372">
    <property type="entry name" value="Exo_endo_phos"/>
    <property type="match status" value="1"/>
</dbReference>
<dbReference type="Proteomes" id="UP000651208">
    <property type="component" value="Unassembled WGS sequence"/>
</dbReference>